<dbReference type="EMBL" id="AP021875">
    <property type="protein sequence ID" value="BBO73023.1"/>
    <property type="molecule type" value="Genomic_DNA"/>
</dbReference>
<name>A0A5K7YYM5_9BACT</name>
<dbReference type="InterPro" id="IPR013783">
    <property type="entry name" value="Ig-like_fold"/>
</dbReference>
<sequence>MLQWSSTNADSCRIDPDVGAVELQGELSVFPTETTTYTISATGSGGSASASVLVAVTHPEPTVTLSVDPQEIVQGGTATLTWTSEFAETCAIDPDFGQVEPSGSMPVSPEETTTYQIAAAGAGGTTTAEATITVTPPLPTVEITATPTTITPGEKAILSWTSSHAQSCVIQPDIGIVDPSGSISVSPAEDTTYTISASGAGGTMSSAVTIAIRSPISLQILSPVDASVVNRPDVLVLGTFDNSTGSETGITVNGEVATVYGNQFVFNHLPLKDGENTITVMATDINGQSETTTSTVTADIPEHYIRLVSNIESGSSPLEATLQINGTFSIEDATLSYIGETPEELMEIEPDEYQLRMTEKGITYLTAEAVRETVAYTDTMAIVVVNTDEIDALLQQKWSGMKTALISGDIELALEAHHERFHDKYRAIYHALGDNLPTLAGQMQNISMINCIEGGAKYRIRQDHDIDGQIVSITYYVYFIRDDDGLWKIEKY</sequence>
<evidence type="ECO:0000313" key="2">
    <source>
        <dbReference type="Proteomes" id="UP000427769"/>
    </source>
</evidence>
<proteinExistence type="predicted"/>
<keyword evidence="2" id="KW-1185">Reference proteome</keyword>
<organism evidence="1 2">
    <name type="scientific">Desulfosarcina widdelii</name>
    <dbReference type="NCBI Taxonomy" id="947919"/>
    <lineage>
        <taxon>Bacteria</taxon>
        <taxon>Pseudomonadati</taxon>
        <taxon>Thermodesulfobacteriota</taxon>
        <taxon>Desulfobacteria</taxon>
        <taxon>Desulfobacterales</taxon>
        <taxon>Desulfosarcinaceae</taxon>
        <taxon>Desulfosarcina</taxon>
    </lineage>
</organism>
<gene>
    <name evidence="1" type="ORF">DSCW_04400</name>
</gene>
<dbReference type="Gene3D" id="2.60.40.10">
    <property type="entry name" value="Immunoglobulins"/>
    <property type="match status" value="1"/>
</dbReference>
<dbReference type="KEGG" id="dwd:DSCW_04400"/>
<dbReference type="AlphaFoldDB" id="A0A5K7YYM5"/>
<accession>A0A5K7YYM5</accession>
<reference evidence="1 2" key="1">
    <citation type="submission" date="2019-11" db="EMBL/GenBank/DDBJ databases">
        <title>Comparative genomics of hydrocarbon-degrading Desulfosarcina strains.</title>
        <authorList>
            <person name="Watanabe M."/>
            <person name="Kojima H."/>
            <person name="Fukui M."/>
        </authorList>
    </citation>
    <scope>NUCLEOTIDE SEQUENCE [LARGE SCALE GENOMIC DNA]</scope>
    <source>
        <strain evidence="1 2">PP31</strain>
    </source>
</reference>
<evidence type="ECO:0000313" key="1">
    <source>
        <dbReference type="EMBL" id="BBO73023.1"/>
    </source>
</evidence>
<dbReference type="Proteomes" id="UP000427769">
    <property type="component" value="Chromosome"/>
</dbReference>
<protein>
    <submittedName>
        <fullName evidence="1">Uncharacterized protein</fullName>
    </submittedName>
</protein>
<dbReference type="Pfam" id="PF09136">
    <property type="entry name" value="Glucodextran_B"/>
    <property type="match status" value="1"/>
</dbReference>